<feature type="binding site" evidence="8">
    <location>
        <position position="179"/>
    </location>
    <ligand>
        <name>Zn(2+)</name>
        <dbReference type="ChEBI" id="CHEBI:29105"/>
        <label>1</label>
    </ligand>
</feature>
<comment type="caution">
    <text evidence="9">The sequence shown here is derived from an EMBL/GenBank/DDBJ whole genome shotgun (WGS) entry which is preliminary data.</text>
</comment>
<evidence type="ECO:0000256" key="5">
    <source>
        <dbReference type="ARBA" id="ARBA00022801"/>
    </source>
</evidence>
<evidence type="ECO:0000256" key="2">
    <source>
        <dbReference type="ARBA" id="ARBA00022438"/>
    </source>
</evidence>
<feature type="binding site" evidence="8">
    <location>
        <position position="234"/>
    </location>
    <ligand>
        <name>Zn(2+)</name>
        <dbReference type="ChEBI" id="CHEBI:29105"/>
        <label>1</label>
    </ligand>
</feature>
<dbReference type="InterPro" id="IPR023367">
    <property type="entry name" value="Peptidase_M42_dom2"/>
</dbReference>
<dbReference type="Proteomes" id="UP000886893">
    <property type="component" value="Unassembled WGS sequence"/>
</dbReference>
<dbReference type="Gene3D" id="2.40.30.40">
    <property type="entry name" value="Peptidase M42, domain 2"/>
    <property type="match status" value="1"/>
</dbReference>
<dbReference type="EMBL" id="DVKI01000169">
    <property type="protein sequence ID" value="HIT17788.1"/>
    <property type="molecule type" value="Genomic_DNA"/>
</dbReference>
<comment type="cofactor">
    <cofactor evidence="8">
        <name>a divalent metal cation</name>
        <dbReference type="ChEBI" id="CHEBI:60240"/>
    </cofactor>
    <text evidence="8">Binds 2 divalent metal cations per subunit.</text>
</comment>
<proteinExistence type="inferred from homology"/>
<evidence type="ECO:0000256" key="4">
    <source>
        <dbReference type="ARBA" id="ARBA00022723"/>
    </source>
</evidence>
<evidence type="ECO:0000256" key="7">
    <source>
        <dbReference type="PIRSR" id="PIRSR001123-1"/>
    </source>
</evidence>
<dbReference type="AlphaFoldDB" id="A0A9D1GAD4"/>
<dbReference type="PIRSF" id="PIRSF001123">
    <property type="entry name" value="PepA_GA"/>
    <property type="match status" value="1"/>
</dbReference>
<evidence type="ECO:0000313" key="10">
    <source>
        <dbReference type="Proteomes" id="UP000886893"/>
    </source>
</evidence>
<sequence>MNKDVLLKEISEVNGVSGFEKEATRVVKKYFLDSCDEIQYDNLGSIVGKKVGDEKGPKILLTGHIDEVGFLVKSIDENGYIRVHPLGGWWAHVILAQKVMITTREGKKIFGVFGAEPPHGMGPEARNKVKDAKDLYIDLGVANKKEVEDLGIQVGDPICPLSEFRRMNNPKYLYGKAWDDRIAVAAIIETLDQLKGQAHPNVVYGAATIQEEVGLRGAKTVGQMVHPDVAIAIDVTMCYDLPTIQDGQAKLGTGVALSLYDHSVIAHSGLVKYMEKICKEENIPFTYDGLAAGGTDSGELHKVYDGVVNMTLSIPCRYFHSHSSIVHEDDLDATVKLLTSFIKKLTFADLEEIKKDKQ</sequence>
<keyword evidence="3" id="KW-0645">Protease</keyword>
<dbReference type="SUPFAM" id="SSF101821">
    <property type="entry name" value="Aminopeptidase/glucanase lid domain"/>
    <property type="match status" value="1"/>
</dbReference>
<protein>
    <submittedName>
        <fullName evidence="9">M42 family metallopeptidase</fullName>
    </submittedName>
</protein>
<evidence type="ECO:0000313" key="9">
    <source>
        <dbReference type="EMBL" id="HIT17788.1"/>
    </source>
</evidence>
<evidence type="ECO:0000256" key="3">
    <source>
        <dbReference type="ARBA" id="ARBA00022670"/>
    </source>
</evidence>
<feature type="binding site" evidence="8">
    <location>
        <position position="64"/>
    </location>
    <ligand>
        <name>Zn(2+)</name>
        <dbReference type="ChEBI" id="CHEBI:29105"/>
        <label>1</label>
    </ligand>
</feature>
<feature type="binding site" evidence="8">
    <location>
        <position position="179"/>
    </location>
    <ligand>
        <name>Zn(2+)</name>
        <dbReference type="ChEBI" id="CHEBI:29105"/>
        <label>2</label>
    </ligand>
</feature>
<dbReference type="Gene3D" id="3.40.630.10">
    <property type="entry name" value="Zn peptidases"/>
    <property type="match status" value="1"/>
</dbReference>
<reference evidence="9" key="1">
    <citation type="submission" date="2020-10" db="EMBL/GenBank/DDBJ databases">
        <authorList>
            <person name="Gilroy R."/>
        </authorList>
    </citation>
    <scope>NUCLEOTIDE SEQUENCE</scope>
    <source>
        <strain evidence="9">14508</strain>
    </source>
</reference>
<dbReference type="InterPro" id="IPR008007">
    <property type="entry name" value="Peptidase_M42"/>
</dbReference>
<dbReference type="InterPro" id="IPR051464">
    <property type="entry name" value="Peptidase_M42_aminopept"/>
</dbReference>
<keyword evidence="2" id="KW-0031">Aminopeptidase</keyword>
<evidence type="ECO:0000256" key="1">
    <source>
        <dbReference type="ARBA" id="ARBA00006272"/>
    </source>
</evidence>
<dbReference type="Pfam" id="PF05343">
    <property type="entry name" value="Peptidase_M42"/>
    <property type="match status" value="1"/>
</dbReference>
<comment type="similarity">
    <text evidence="1 6">Belongs to the peptidase M42 family.</text>
</comment>
<keyword evidence="4 8" id="KW-0479">Metal-binding</keyword>
<feature type="binding site" evidence="8">
    <location>
        <position position="320"/>
    </location>
    <ligand>
        <name>Zn(2+)</name>
        <dbReference type="ChEBI" id="CHEBI:29105"/>
        <label>2</label>
    </ligand>
</feature>
<name>A0A9D1GAD4_9FIRM</name>
<organism evidence="9 10">
    <name type="scientific">Candidatus Caccosoma faecigallinarum</name>
    <dbReference type="NCBI Taxonomy" id="2840720"/>
    <lineage>
        <taxon>Bacteria</taxon>
        <taxon>Bacillati</taxon>
        <taxon>Bacillota</taxon>
        <taxon>Bacillota incertae sedis</taxon>
        <taxon>Candidatus Caccosoma</taxon>
    </lineage>
</organism>
<feature type="binding site" evidence="8">
    <location>
        <position position="212"/>
    </location>
    <ligand>
        <name>Zn(2+)</name>
        <dbReference type="ChEBI" id="CHEBI:29105"/>
        <label>2</label>
    </ligand>
</feature>
<dbReference type="SUPFAM" id="SSF53187">
    <property type="entry name" value="Zn-dependent exopeptidases"/>
    <property type="match status" value="1"/>
</dbReference>
<evidence type="ECO:0000256" key="6">
    <source>
        <dbReference type="PIRNR" id="PIRNR001123"/>
    </source>
</evidence>
<dbReference type="GO" id="GO:0004177">
    <property type="term" value="F:aminopeptidase activity"/>
    <property type="evidence" value="ECO:0007669"/>
    <property type="project" value="UniProtKB-UniRule"/>
</dbReference>
<dbReference type="CDD" id="cd05656">
    <property type="entry name" value="M42_Frv"/>
    <property type="match status" value="1"/>
</dbReference>
<accession>A0A9D1GAD4</accession>
<dbReference type="PANTHER" id="PTHR32481">
    <property type="entry name" value="AMINOPEPTIDASE"/>
    <property type="match status" value="1"/>
</dbReference>
<keyword evidence="5" id="KW-0378">Hydrolase</keyword>
<dbReference type="GO" id="GO:0046872">
    <property type="term" value="F:metal ion binding"/>
    <property type="evidence" value="ECO:0007669"/>
    <property type="project" value="UniProtKB-UniRule"/>
</dbReference>
<evidence type="ECO:0000256" key="8">
    <source>
        <dbReference type="PIRSR" id="PIRSR001123-2"/>
    </source>
</evidence>
<reference evidence="9" key="2">
    <citation type="journal article" date="2021" name="PeerJ">
        <title>Extensive microbial diversity within the chicken gut microbiome revealed by metagenomics and culture.</title>
        <authorList>
            <person name="Gilroy R."/>
            <person name="Ravi A."/>
            <person name="Getino M."/>
            <person name="Pursley I."/>
            <person name="Horton D.L."/>
            <person name="Alikhan N.F."/>
            <person name="Baker D."/>
            <person name="Gharbi K."/>
            <person name="Hall N."/>
            <person name="Watson M."/>
            <person name="Adriaenssens E.M."/>
            <person name="Foster-Nyarko E."/>
            <person name="Jarju S."/>
            <person name="Secka A."/>
            <person name="Antonio M."/>
            <person name="Oren A."/>
            <person name="Chaudhuri R.R."/>
            <person name="La Ragione R."/>
            <person name="Hildebrand F."/>
            <person name="Pallen M.J."/>
        </authorList>
    </citation>
    <scope>NUCLEOTIDE SEQUENCE</scope>
    <source>
        <strain evidence="9">14508</strain>
    </source>
</reference>
<dbReference type="PANTHER" id="PTHR32481:SF0">
    <property type="entry name" value="AMINOPEPTIDASE YPDE-RELATED"/>
    <property type="match status" value="1"/>
</dbReference>
<gene>
    <name evidence="9" type="ORF">IAD04_05390</name>
</gene>
<feature type="active site" description="Proton acceptor" evidence="7">
    <location>
        <position position="211"/>
    </location>
</feature>
<dbReference type="GO" id="GO:0006508">
    <property type="term" value="P:proteolysis"/>
    <property type="evidence" value="ECO:0007669"/>
    <property type="project" value="UniProtKB-KW"/>
</dbReference>